<feature type="compositionally biased region" description="Basic residues" evidence="1">
    <location>
        <begin position="118"/>
        <end position="127"/>
    </location>
</feature>
<accession>A0A1B6F6A9</accession>
<reference evidence="2" key="1">
    <citation type="submission" date="2015-11" db="EMBL/GenBank/DDBJ databases">
        <title>De novo transcriptome assembly of four potential Pierce s Disease insect vectors from Arizona vineyards.</title>
        <authorList>
            <person name="Tassone E.E."/>
        </authorList>
    </citation>
    <scope>NUCLEOTIDE SEQUENCE</scope>
</reference>
<feature type="compositionally biased region" description="Basic and acidic residues" evidence="1">
    <location>
        <begin position="50"/>
        <end position="61"/>
    </location>
</feature>
<feature type="non-terminal residue" evidence="2">
    <location>
        <position position="217"/>
    </location>
</feature>
<feature type="non-terminal residue" evidence="2">
    <location>
        <position position="1"/>
    </location>
</feature>
<evidence type="ECO:0000313" key="2">
    <source>
        <dbReference type="EMBL" id="JAS45621.1"/>
    </source>
</evidence>
<evidence type="ECO:0000256" key="1">
    <source>
        <dbReference type="SAM" id="MobiDB-lite"/>
    </source>
</evidence>
<feature type="compositionally biased region" description="Polar residues" evidence="1">
    <location>
        <begin position="73"/>
        <end position="96"/>
    </location>
</feature>
<dbReference type="EMBL" id="GECZ01024148">
    <property type="protein sequence ID" value="JAS45621.1"/>
    <property type="molecule type" value="Transcribed_RNA"/>
</dbReference>
<feature type="region of interest" description="Disordered" evidence="1">
    <location>
        <begin position="1"/>
        <end position="217"/>
    </location>
</feature>
<protein>
    <submittedName>
        <fullName evidence="2">Uncharacterized protein</fullName>
    </submittedName>
</protein>
<organism evidence="2">
    <name type="scientific">Cuerna arida</name>
    <dbReference type="NCBI Taxonomy" id="1464854"/>
    <lineage>
        <taxon>Eukaryota</taxon>
        <taxon>Metazoa</taxon>
        <taxon>Ecdysozoa</taxon>
        <taxon>Arthropoda</taxon>
        <taxon>Hexapoda</taxon>
        <taxon>Insecta</taxon>
        <taxon>Pterygota</taxon>
        <taxon>Neoptera</taxon>
        <taxon>Paraneoptera</taxon>
        <taxon>Hemiptera</taxon>
        <taxon>Auchenorrhyncha</taxon>
        <taxon>Membracoidea</taxon>
        <taxon>Cicadellidae</taxon>
        <taxon>Cicadellinae</taxon>
        <taxon>Proconiini</taxon>
        <taxon>Cuerna</taxon>
    </lineage>
</organism>
<feature type="compositionally biased region" description="Basic and acidic residues" evidence="1">
    <location>
        <begin position="200"/>
        <end position="217"/>
    </location>
</feature>
<feature type="compositionally biased region" description="Polar residues" evidence="1">
    <location>
        <begin position="1"/>
        <end position="11"/>
    </location>
</feature>
<name>A0A1B6F6A9_9HEMI</name>
<proteinExistence type="predicted"/>
<gene>
    <name evidence="2" type="ORF">g.45045</name>
</gene>
<sequence length="217" mass="25156">SYGHYNNSGGNFKTPHQPHSSHRSMDGGSSSHRDYRKPSGGQMYESQSVNERRNRPADHFQHPTRVFRKQVPVSYQSRTQYAVKSRLKSSNAANINSRKRFVDNNQYESKRRTVSSYRKSKHARKAHLSVDEETYSQNVRKSRKSSDDANTESNRKNVRKSSSNDDKKSAADSCVDNSVWDEDEDDKNEKNDFNDEDNDDKDKKEDEVREDSPDKKE</sequence>
<dbReference type="AlphaFoldDB" id="A0A1B6F6A9"/>